<dbReference type="GO" id="GO:0005886">
    <property type="term" value="C:plasma membrane"/>
    <property type="evidence" value="ECO:0007669"/>
    <property type="project" value="UniProtKB-SubCell"/>
</dbReference>
<keyword evidence="3" id="KW-1003">Cell membrane</keyword>
<sequence>MPNLFPQFFVFSLLAPFVLRIALALILIYHGYPKLFKNFQATASYFEALKIKPAKFWVIIVGLVEFLGGIFLLFGFLTQLVAILVGIQFLFIIFGLKISKGFKELEFDLAILAMALALIFLGAGAFGVDLPYL</sequence>
<dbReference type="AlphaFoldDB" id="A0A1G1Z473"/>
<comment type="similarity">
    <text evidence="2">Belongs to the DoxX family.</text>
</comment>
<evidence type="ECO:0000256" key="3">
    <source>
        <dbReference type="ARBA" id="ARBA00022475"/>
    </source>
</evidence>
<dbReference type="Proteomes" id="UP000178515">
    <property type="component" value="Unassembled WGS sequence"/>
</dbReference>
<evidence type="ECO:0000256" key="1">
    <source>
        <dbReference type="ARBA" id="ARBA00004651"/>
    </source>
</evidence>
<dbReference type="InterPro" id="IPR051907">
    <property type="entry name" value="DoxX-like_oxidoreductase"/>
</dbReference>
<evidence type="ECO:0000256" key="7">
    <source>
        <dbReference type="SAM" id="Phobius"/>
    </source>
</evidence>
<keyword evidence="5 7" id="KW-1133">Transmembrane helix</keyword>
<evidence type="ECO:0000256" key="5">
    <source>
        <dbReference type="ARBA" id="ARBA00022989"/>
    </source>
</evidence>
<gene>
    <name evidence="8" type="ORF">A3F24_00800</name>
</gene>
<organism evidence="8 9">
    <name type="scientific">Candidatus Colwellbacteria bacterium RIFCSPHIGHO2_12_FULL_44_17</name>
    <dbReference type="NCBI Taxonomy" id="1797689"/>
    <lineage>
        <taxon>Bacteria</taxon>
        <taxon>Candidatus Colwelliibacteriota</taxon>
    </lineage>
</organism>
<proteinExistence type="inferred from homology"/>
<protein>
    <recommendedName>
        <fullName evidence="10">DoxX family protein</fullName>
    </recommendedName>
</protein>
<evidence type="ECO:0000256" key="4">
    <source>
        <dbReference type="ARBA" id="ARBA00022692"/>
    </source>
</evidence>
<keyword evidence="6 7" id="KW-0472">Membrane</keyword>
<feature type="transmembrane region" description="Helical" evidence="7">
    <location>
        <begin position="109"/>
        <end position="128"/>
    </location>
</feature>
<feature type="transmembrane region" description="Helical" evidence="7">
    <location>
        <begin position="80"/>
        <end position="97"/>
    </location>
</feature>
<reference evidence="8 9" key="1">
    <citation type="journal article" date="2016" name="Nat. Commun.">
        <title>Thousands of microbial genomes shed light on interconnected biogeochemical processes in an aquifer system.</title>
        <authorList>
            <person name="Anantharaman K."/>
            <person name="Brown C.T."/>
            <person name="Hug L.A."/>
            <person name="Sharon I."/>
            <person name="Castelle C.J."/>
            <person name="Probst A.J."/>
            <person name="Thomas B.C."/>
            <person name="Singh A."/>
            <person name="Wilkins M.J."/>
            <person name="Karaoz U."/>
            <person name="Brodie E.L."/>
            <person name="Williams K.H."/>
            <person name="Hubbard S.S."/>
            <person name="Banfield J.F."/>
        </authorList>
    </citation>
    <scope>NUCLEOTIDE SEQUENCE [LARGE SCALE GENOMIC DNA]</scope>
</reference>
<feature type="transmembrane region" description="Helical" evidence="7">
    <location>
        <begin position="56"/>
        <end position="74"/>
    </location>
</feature>
<dbReference type="PANTHER" id="PTHR33452:SF1">
    <property type="entry name" value="INNER MEMBRANE PROTEIN YPHA-RELATED"/>
    <property type="match status" value="1"/>
</dbReference>
<evidence type="ECO:0000256" key="2">
    <source>
        <dbReference type="ARBA" id="ARBA00006679"/>
    </source>
</evidence>
<keyword evidence="4 7" id="KW-0812">Transmembrane</keyword>
<evidence type="ECO:0000313" key="8">
    <source>
        <dbReference type="EMBL" id="OGY59425.1"/>
    </source>
</evidence>
<accession>A0A1G1Z473</accession>
<comment type="subcellular location">
    <subcellularLocation>
        <location evidence="1">Cell membrane</location>
        <topology evidence="1">Multi-pass membrane protein</topology>
    </subcellularLocation>
</comment>
<dbReference type="STRING" id="1797689.A3F24_00800"/>
<evidence type="ECO:0008006" key="10">
    <source>
        <dbReference type="Google" id="ProtNLM"/>
    </source>
</evidence>
<name>A0A1G1Z473_9BACT</name>
<comment type="caution">
    <text evidence="8">The sequence shown here is derived from an EMBL/GenBank/DDBJ whole genome shotgun (WGS) entry which is preliminary data.</text>
</comment>
<dbReference type="Pfam" id="PF07681">
    <property type="entry name" value="DoxX"/>
    <property type="match status" value="1"/>
</dbReference>
<dbReference type="EMBL" id="MHIX01000015">
    <property type="protein sequence ID" value="OGY59425.1"/>
    <property type="molecule type" value="Genomic_DNA"/>
</dbReference>
<feature type="transmembrane region" description="Helical" evidence="7">
    <location>
        <begin position="6"/>
        <end position="29"/>
    </location>
</feature>
<dbReference type="InterPro" id="IPR032808">
    <property type="entry name" value="DoxX"/>
</dbReference>
<dbReference type="PANTHER" id="PTHR33452">
    <property type="entry name" value="OXIDOREDUCTASE CATD-RELATED"/>
    <property type="match status" value="1"/>
</dbReference>
<evidence type="ECO:0000256" key="6">
    <source>
        <dbReference type="ARBA" id="ARBA00023136"/>
    </source>
</evidence>
<evidence type="ECO:0000313" key="9">
    <source>
        <dbReference type="Proteomes" id="UP000178515"/>
    </source>
</evidence>